<evidence type="ECO:0000259" key="1">
    <source>
        <dbReference type="Pfam" id="PF01935"/>
    </source>
</evidence>
<dbReference type="InterPro" id="IPR027417">
    <property type="entry name" value="P-loop_NTPase"/>
</dbReference>
<dbReference type="PANTHER" id="PTHR30121:SF6">
    <property type="entry name" value="SLR6007 PROTEIN"/>
    <property type="match status" value="1"/>
</dbReference>
<evidence type="ECO:0000313" key="2">
    <source>
        <dbReference type="EMBL" id="NKZ19696.1"/>
    </source>
</evidence>
<feature type="domain" description="Helicase HerA central" evidence="1">
    <location>
        <begin position="457"/>
        <end position="524"/>
    </location>
</feature>
<dbReference type="EMBL" id="JAAXPR010000003">
    <property type="protein sequence ID" value="NKZ19696.1"/>
    <property type="molecule type" value="Genomic_DNA"/>
</dbReference>
<dbReference type="InterPro" id="IPR002789">
    <property type="entry name" value="HerA_central"/>
</dbReference>
<sequence>MILKFAQKQKKAKLTKAEKERKKRLRRSIKPSTQSSIYYQSLFENGLMHVAKNIWSRSYRLGDVAYTSASDEDKVAVIDTYAEATNSLDVGNTMQLLVINRRVESSAISKILYEPADDDYNDLREEYNTMIKNRFSADSRNFKVEKYITLATQAYDALQADTNLHELSGSITDQFTEMDIEFDPLDGLERMGIFSWFLKHSPYLPYTYRDIDLSGLRTKDFVAPNRFHFMENQIKIDDKFAKVMYVRQFPTFLSDKLIKELTSIGIELAITVTADPYNPGEFTQSLQNAQSEVKREMINNQKDGAMQGIDPELAVSGIAQEVNEATKRWQDEIRENDQKAFAGVIAVYLVADSQEELNTHRTKVVTAGNKLGVDFVECYYHQEQALNTMLPIGQIFLDAKKKFVRPMTTTNIATQVPFTNVDLRSDSPRAIYYGQNQLSHNTITLDRKRDLNAGNGGVVGSSGSGKGMSTKTTEIIPTLLRYPDDRVIIVDPEGEYTKIAEAFDGQVLNISPKSKTHLNLLDLPQTITALFNDDDEEIDVIADKANLLMGLFESILKEVDDDHVTIIDRVTTLTYERFETPTLVDWHQVLKEQPEEAAQDLATKAEIYTIGSLNLFSYPTNVDMSSRLIVINLKGLANKLKPFALRVIQDYIWQQVINYQGKTTIRLYWDEVHQSFRTASDAAFFADLWARIRKYGAVPTFITQQIGTLIKFEEGRNLLSNSEFLLLLKHKPQDLKDLQRVVTIPPSLIKYIEKPRQKGSGLLVAAHTIIPFENPIPKGTRLYELAQTDPD</sequence>
<comment type="caution">
    <text evidence="2">The sequence shown here is derived from an EMBL/GenBank/DDBJ whole genome shotgun (WGS) entry which is preliminary data.</text>
</comment>
<dbReference type="Gene3D" id="1.10.8.730">
    <property type="match status" value="1"/>
</dbReference>
<dbReference type="InterPro" id="IPR051162">
    <property type="entry name" value="T4SS_component"/>
</dbReference>
<dbReference type="AlphaFoldDB" id="A0A7X6S112"/>
<reference evidence="2 3" key="1">
    <citation type="submission" date="2020-04" db="EMBL/GenBank/DDBJ databases">
        <title>MicrobeNet Type strains.</title>
        <authorList>
            <person name="Nicholson A.C."/>
        </authorList>
    </citation>
    <scope>NUCLEOTIDE SEQUENCE [LARGE SCALE GENOMIC DNA]</scope>
    <source>
        <strain evidence="2 3">CCUG 69612</strain>
    </source>
</reference>
<gene>
    <name evidence="2" type="ORF">HF992_02325</name>
</gene>
<dbReference type="Gene3D" id="3.40.50.300">
    <property type="entry name" value="P-loop containing nucleotide triphosphate hydrolases"/>
    <property type="match status" value="1"/>
</dbReference>
<dbReference type="RefSeq" id="WP_168548456.1">
    <property type="nucleotide sequence ID" value="NZ_JAAXPR010000003.1"/>
</dbReference>
<organism evidence="2 3">
    <name type="scientific">Streptococcus ovuberis</name>
    <dbReference type="NCBI Taxonomy" id="1936207"/>
    <lineage>
        <taxon>Bacteria</taxon>
        <taxon>Bacillati</taxon>
        <taxon>Bacillota</taxon>
        <taxon>Bacilli</taxon>
        <taxon>Lactobacillales</taxon>
        <taxon>Streptococcaceae</taxon>
        <taxon>Streptococcus</taxon>
    </lineage>
</organism>
<dbReference type="PANTHER" id="PTHR30121">
    <property type="entry name" value="UNCHARACTERIZED PROTEIN YJGR-RELATED"/>
    <property type="match status" value="1"/>
</dbReference>
<accession>A0A7X6S112</accession>
<keyword evidence="3" id="KW-1185">Reference proteome</keyword>
<protein>
    <submittedName>
        <fullName evidence="2">DUF87 domain-containing protein</fullName>
    </submittedName>
</protein>
<dbReference type="SUPFAM" id="SSF52540">
    <property type="entry name" value="P-loop containing nucleoside triphosphate hydrolases"/>
    <property type="match status" value="1"/>
</dbReference>
<name>A0A7X6S112_9STRE</name>
<proteinExistence type="predicted"/>
<dbReference type="Proteomes" id="UP000522720">
    <property type="component" value="Unassembled WGS sequence"/>
</dbReference>
<evidence type="ECO:0000313" key="3">
    <source>
        <dbReference type="Proteomes" id="UP000522720"/>
    </source>
</evidence>
<dbReference type="NCBIfam" id="NF045971">
    <property type="entry name" value="conju_CD1110"/>
    <property type="match status" value="1"/>
</dbReference>
<dbReference type="Pfam" id="PF01935">
    <property type="entry name" value="DUF87"/>
    <property type="match status" value="1"/>
</dbReference>